<evidence type="ECO:0000256" key="4">
    <source>
        <dbReference type="ARBA" id="ARBA00022738"/>
    </source>
</evidence>
<evidence type="ECO:0000256" key="1">
    <source>
        <dbReference type="ARBA" id="ARBA00004445"/>
    </source>
</evidence>
<feature type="domain" description="PBS-linker" evidence="9">
    <location>
        <begin position="237"/>
        <end position="419"/>
    </location>
</feature>
<evidence type="ECO:0000259" key="9">
    <source>
        <dbReference type="PROSITE" id="PS51445"/>
    </source>
</evidence>
<sequence>MVSTFANPVASSAIRLGTQAFDETDPVQLWPSDSLGTVEIVIRAVYKQVLGNAHVMESERAAVAEAESQLQNRTITVRDFIRQIAKSELYRSRFFEPCSRNRFIEINFKHLLGRAPDSYGDIADHSYLLESEGYESEIDSYLDSDEYQQAFGDDTVPYYRGHKSPTGQKVSGFANLLKLLRGAASNDNNLGHDQQARLTQAIMANRIDAISPLSRLPDLQTGFKHAPQVLHQQQVEPTLEQRIAQNTYQGYEPFRQTSPVELLPGASADDIEVVIRAVYRQVMGNAHVMESERLVVPESQLKRGELSVREFVRQVAKSELYRSRFADNCYRYRAMELNFKHLLGRAPQTFAEMKAHSTILDTEGYEADIDSYINSDEYNNAFGESIVPYYRGYRTEPGQTMLEFTNMLQLLKSASSSDKDPATNNAPRVQAPVLSSYSKKSSTPRDAQEILAEVFRPKPGVVVAAEASVVPAAPVSTSQPNKQDALIAKLQEQLADLRPFAGIGAAIIRKGSEPRTVITAGTSQFTLQQQTDDKAALIERLQGELMEARALAAVGESRLNKWRR</sequence>
<accession>A0A928X2H6</accession>
<dbReference type="Proteomes" id="UP000615026">
    <property type="component" value="Unassembled WGS sequence"/>
</dbReference>
<dbReference type="GO" id="GO:0031676">
    <property type="term" value="C:plasma membrane-derived thylakoid membrane"/>
    <property type="evidence" value="ECO:0007669"/>
    <property type="project" value="UniProtKB-SubCell"/>
</dbReference>
<evidence type="ECO:0000256" key="6">
    <source>
        <dbReference type="ARBA" id="ARBA00023136"/>
    </source>
</evidence>
<keyword evidence="4 7" id="KW-0605">Phycobilisome</keyword>
<keyword evidence="5" id="KW-0793">Thylakoid</keyword>
<evidence type="ECO:0000256" key="5">
    <source>
        <dbReference type="ARBA" id="ARBA00023078"/>
    </source>
</evidence>
<dbReference type="EMBL" id="JADEXP010000038">
    <property type="protein sequence ID" value="MBE9066349.1"/>
    <property type="molecule type" value="Genomic_DNA"/>
</dbReference>
<name>A0A928X2H6_LEPEC</name>
<dbReference type="Pfam" id="PF00427">
    <property type="entry name" value="PBS_linker_poly"/>
    <property type="match status" value="2"/>
</dbReference>
<comment type="subcellular location">
    <subcellularLocation>
        <location evidence="1">Cellular thylakoid membrane</location>
        <topology evidence="1">Peripheral membrane protein</topology>
        <orientation evidence="1">Cytoplasmic side</orientation>
    </subcellularLocation>
</comment>
<dbReference type="GO" id="GO:0030089">
    <property type="term" value="C:phycobilisome"/>
    <property type="evidence" value="ECO:0007669"/>
    <property type="project" value="UniProtKB-UniRule"/>
</dbReference>
<evidence type="ECO:0000256" key="7">
    <source>
        <dbReference type="PROSITE-ProRule" id="PRU00775"/>
    </source>
</evidence>
<comment type="caution">
    <text evidence="10">The sequence shown here is derived from an EMBL/GenBank/DDBJ whole genome shotgun (WGS) entry which is preliminary data.</text>
</comment>
<keyword evidence="2" id="KW-0602">Photosynthesis</keyword>
<proteinExistence type="inferred from homology"/>
<feature type="domain" description="PBS-linker" evidence="9">
    <location>
        <begin position="7"/>
        <end position="188"/>
    </location>
</feature>
<dbReference type="RefSeq" id="WP_193992040.1">
    <property type="nucleotide sequence ID" value="NZ_JADEXP010000038.1"/>
</dbReference>
<dbReference type="AlphaFoldDB" id="A0A928X2H6"/>
<keyword evidence="6" id="KW-0472">Membrane</keyword>
<evidence type="ECO:0000256" key="3">
    <source>
        <dbReference type="ARBA" id="ARBA00022549"/>
    </source>
</evidence>
<comment type="similarity">
    <text evidence="7">Belongs to the phycobilisome linker protein family.</text>
</comment>
<dbReference type="InterPro" id="IPR038255">
    <property type="entry name" value="PBS_linker_sf"/>
</dbReference>
<dbReference type="PANTHER" id="PTHR34011:SF6">
    <property type="entry name" value="PHYCOBILIPROTEIN APCE"/>
    <property type="match status" value="1"/>
</dbReference>
<keyword evidence="3" id="KW-0042">Antenna complex</keyword>
<dbReference type="InterPro" id="IPR001297">
    <property type="entry name" value="PBS_linker_dom"/>
</dbReference>
<gene>
    <name evidence="10" type="ORF">IQ260_06760</name>
</gene>
<dbReference type="Gene3D" id="1.10.3130.20">
    <property type="entry name" value="Phycobilisome linker domain"/>
    <property type="match status" value="2"/>
</dbReference>
<reference evidence="10" key="1">
    <citation type="submission" date="2020-10" db="EMBL/GenBank/DDBJ databases">
        <authorList>
            <person name="Castelo-Branco R."/>
            <person name="Eusebio N."/>
            <person name="Adriana R."/>
            <person name="Vieira A."/>
            <person name="Brugerolle De Fraissinette N."/>
            <person name="Rezende De Castro R."/>
            <person name="Schneider M.P."/>
            <person name="Vasconcelos V."/>
            <person name="Leao P.N."/>
        </authorList>
    </citation>
    <scope>NUCLEOTIDE SEQUENCE</scope>
    <source>
        <strain evidence="10">LEGE 11479</strain>
    </source>
</reference>
<dbReference type="PANTHER" id="PTHR34011">
    <property type="entry name" value="PHYCOBILISOME 32.1 KDA LINKER POLYPEPTIDE, PHYCOCYANIN-ASSOCIATED, ROD 2-RELATED"/>
    <property type="match status" value="1"/>
</dbReference>
<evidence type="ECO:0000256" key="8">
    <source>
        <dbReference type="SAM" id="MobiDB-lite"/>
    </source>
</evidence>
<dbReference type="PROSITE" id="PS51445">
    <property type="entry name" value="PBS_LINKER"/>
    <property type="match status" value="2"/>
</dbReference>
<evidence type="ECO:0000313" key="11">
    <source>
        <dbReference type="Proteomes" id="UP000615026"/>
    </source>
</evidence>
<dbReference type="GO" id="GO:0015979">
    <property type="term" value="P:photosynthesis"/>
    <property type="evidence" value="ECO:0007669"/>
    <property type="project" value="UniProtKB-KW"/>
</dbReference>
<evidence type="ECO:0000313" key="10">
    <source>
        <dbReference type="EMBL" id="MBE9066349.1"/>
    </source>
</evidence>
<organism evidence="10 11">
    <name type="scientific">Leptolyngbya cf. ectocarpi LEGE 11479</name>
    <dbReference type="NCBI Taxonomy" id="1828722"/>
    <lineage>
        <taxon>Bacteria</taxon>
        <taxon>Bacillati</taxon>
        <taxon>Cyanobacteriota</taxon>
        <taxon>Cyanophyceae</taxon>
        <taxon>Leptolyngbyales</taxon>
        <taxon>Leptolyngbyaceae</taxon>
        <taxon>Leptolyngbya group</taxon>
        <taxon>Leptolyngbya</taxon>
    </lineage>
</organism>
<protein>
    <submittedName>
        <fullName evidence="10">Phycobilisome rod-core linker polypeptide</fullName>
    </submittedName>
</protein>
<keyword evidence="11" id="KW-1185">Reference proteome</keyword>
<evidence type="ECO:0000256" key="2">
    <source>
        <dbReference type="ARBA" id="ARBA00022531"/>
    </source>
</evidence>
<feature type="region of interest" description="Disordered" evidence="8">
    <location>
        <begin position="415"/>
        <end position="442"/>
    </location>
</feature>